<dbReference type="PATRIC" id="fig|1226633.4.peg.1417"/>
<dbReference type="InterPro" id="IPR004013">
    <property type="entry name" value="PHP_dom"/>
</dbReference>
<gene>
    <name evidence="2" type="ORF">C095_07020</name>
</gene>
<feature type="domain" description="Polymerase/histidinol phosphatase N-terminal" evidence="1">
    <location>
        <begin position="5"/>
        <end position="72"/>
    </location>
</feature>
<name>A0A0B4FPB9_9FUSO</name>
<evidence type="ECO:0000313" key="2">
    <source>
        <dbReference type="EMBL" id="KID49177.1"/>
    </source>
</evidence>
<dbReference type="AlphaFoldDB" id="A0A0B4FPB9"/>
<dbReference type="PANTHER" id="PTHR32294:SF0">
    <property type="entry name" value="DNA POLYMERASE III SUBUNIT ALPHA"/>
    <property type="match status" value="1"/>
</dbReference>
<dbReference type="InterPro" id="IPR003141">
    <property type="entry name" value="Pol/His_phosphatase_N"/>
</dbReference>
<dbReference type="Gene3D" id="3.20.20.140">
    <property type="entry name" value="Metal-dependent hydrolases"/>
    <property type="match status" value="1"/>
</dbReference>
<dbReference type="Proteomes" id="UP000031184">
    <property type="component" value="Unassembled WGS sequence"/>
</dbReference>
<proteinExistence type="predicted"/>
<evidence type="ECO:0000313" key="3">
    <source>
        <dbReference type="Proteomes" id="UP000031184"/>
    </source>
</evidence>
<dbReference type="GO" id="GO:0008408">
    <property type="term" value="F:3'-5' exonuclease activity"/>
    <property type="evidence" value="ECO:0007669"/>
    <property type="project" value="InterPro"/>
</dbReference>
<dbReference type="InterPro" id="IPR016195">
    <property type="entry name" value="Pol/histidinol_Pase-like"/>
</dbReference>
<dbReference type="PANTHER" id="PTHR32294">
    <property type="entry name" value="DNA POLYMERASE III SUBUNIT ALPHA"/>
    <property type="match status" value="1"/>
</dbReference>
<accession>A0A0B4FPB9</accession>
<dbReference type="GO" id="GO:0006260">
    <property type="term" value="P:DNA replication"/>
    <property type="evidence" value="ECO:0007669"/>
    <property type="project" value="InterPro"/>
</dbReference>
<reference evidence="2 3" key="1">
    <citation type="submission" date="2013-08" db="EMBL/GenBank/DDBJ databases">
        <title>An opportunistic ruminal bacterium that causes liver abscesses in cattle.</title>
        <authorList>
            <person name="Benahmed F.H."/>
            <person name="Rasmussen M."/>
            <person name="Harbottle H."/>
            <person name="Soppet D."/>
            <person name="Nagaraja T.G."/>
            <person name="Davidson M."/>
        </authorList>
    </citation>
    <scope>NUCLEOTIDE SEQUENCE [LARGE SCALE GENOMIC DNA]</scope>
    <source>
        <strain evidence="2 3">B35</strain>
    </source>
</reference>
<organism evidence="2 3">
    <name type="scientific">Fusobacterium necrophorum subsp. funduliforme B35</name>
    <dbReference type="NCBI Taxonomy" id="1226633"/>
    <lineage>
        <taxon>Bacteria</taxon>
        <taxon>Fusobacteriati</taxon>
        <taxon>Fusobacteriota</taxon>
        <taxon>Fusobacteriia</taxon>
        <taxon>Fusobacteriales</taxon>
        <taxon>Fusobacteriaceae</taxon>
        <taxon>Fusobacterium</taxon>
    </lineage>
</organism>
<dbReference type="SMART" id="SM00481">
    <property type="entry name" value="POLIIIAc"/>
    <property type="match status" value="1"/>
</dbReference>
<dbReference type="EMBL" id="AUZI01000016">
    <property type="protein sequence ID" value="KID49177.1"/>
    <property type="molecule type" value="Genomic_DNA"/>
</dbReference>
<sequence length="84" mass="9649">MGDFVHLHLHTEYSLLDGVGKIEDYMKRAKALRMKAIAITDHGNMFGALEFYQKAQKYGLKAIIGVEVYLSEFPLEEKKVEIFI</sequence>
<protein>
    <recommendedName>
        <fullName evidence="1">Polymerase/histidinol phosphatase N-terminal domain-containing protein</fullName>
    </recommendedName>
</protein>
<comment type="caution">
    <text evidence="2">The sequence shown here is derived from an EMBL/GenBank/DDBJ whole genome shotgun (WGS) entry which is preliminary data.</text>
</comment>
<dbReference type="InterPro" id="IPR004805">
    <property type="entry name" value="DnaE2/DnaE/PolC"/>
</dbReference>
<dbReference type="SUPFAM" id="SSF89550">
    <property type="entry name" value="PHP domain-like"/>
    <property type="match status" value="1"/>
</dbReference>
<evidence type="ECO:0000259" key="1">
    <source>
        <dbReference type="SMART" id="SM00481"/>
    </source>
</evidence>
<dbReference type="Pfam" id="PF02811">
    <property type="entry name" value="PHP"/>
    <property type="match status" value="1"/>
</dbReference>